<evidence type="ECO:0000313" key="1">
    <source>
        <dbReference type="EMBL" id="MDR6782172.1"/>
    </source>
</evidence>
<accession>A0ACC6KSI4</accession>
<keyword evidence="2" id="KW-1185">Reference proteome</keyword>
<dbReference type="EMBL" id="JAVDTF010000001">
    <property type="protein sequence ID" value="MDR6782172.1"/>
    <property type="molecule type" value="Genomic_DNA"/>
</dbReference>
<reference evidence="1" key="1">
    <citation type="submission" date="2023-07" db="EMBL/GenBank/DDBJ databases">
        <title>Sorghum-associated microbial communities from plants grown in Nebraska, USA.</title>
        <authorList>
            <person name="Schachtman D."/>
        </authorList>
    </citation>
    <scope>NUCLEOTIDE SEQUENCE</scope>
    <source>
        <strain evidence="1">2697</strain>
    </source>
</reference>
<proteinExistence type="predicted"/>
<organism evidence="1 2">
    <name type="scientific">Pedobacter africanus</name>
    <dbReference type="NCBI Taxonomy" id="151894"/>
    <lineage>
        <taxon>Bacteria</taxon>
        <taxon>Pseudomonadati</taxon>
        <taxon>Bacteroidota</taxon>
        <taxon>Sphingobacteriia</taxon>
        <taxon>Sphingobacteriales</taxon>
        <taxon>Sphingobacteriaceae</taxon>
        <taxon>Pedobacter</taxon>
    </lineage>
</organism>
<sequence length="263" mass="28744">MNLLSTIRINLPLILITLILASFSKPEQPDPNFQLYLLVGQSNMAGRGEITTEYRNLSRPGVMMLNKDGNWVEASHPLHFDKPKRAGVGPGLSFGIEMAKANPKVRIGLIPCAVGGTAIESWEPGAIDPVTKKHPYDDAIARLQLAMKSGVIKGIIWHQGEANSKPERSAGYLEKLEALIGRLRKSAGDNNLPFVAGELGRYRESYQTINAQLKQLPQKVKNTAVASSEGLIHKGDNTHFDAASASELGKRFAAQMIILQQKK</sequence>
<gene>
    <name evidence="1" type="ORF">J2X78_000724</name>
</gene>
<dbReference type="Proteomes" id="UP001246858">
    <property type="component" value="Unassembled WGS sequence"/>
</dbReference>
<comment type="caution">
    <text evidence="1">The sequence shown here is derived from an EMBL/GenBank/DDBJ whole genome shotgun (WGS) entry which is preliminary data.</text>
</comment>
<evidence type="ECO:0000313" key="2">
    <source>
        <dbReference type="Proteomes" id="UP001246858"/>
    </source>
</evidence>
<protein>
    <submittedName>
        <fullName evidence="1">Uncharacterized protein</fullName>
    </submittedName>
</protein>
<name>A0ACC6KSI4_9SPHI</name>